<dbReference type="Proteomes" id="UP000315891">
    <property type="component" value="Chromosome"/>
</dbReference>
<dbReference type="InterPro" id="IPR050204">
    <property type="entry name" value="AraC_XylS_family_regulators"/>
</dbReference>
<organism evidence="5 6">
    <name type="scientific">Pseudoluteimonas lycopersici</name>
    <dbReference type="NCBI Taxonomy" id="1324796"/>
    <lineage>
        <taxon>Bacteria</taxon>
        <taxon>Pseudomonadati</taxon>
        <taxon>Pseudomonadota</taxon>
        <taxon>Gammaproteobacteria</taxon>
        <taxon>Lysobacterales</taxon>
        <taxon>Lysobacteraceae</taxon>
        <taxon>Pseudoluteimonas</taxon>
    </lineage>
</organism>
<dbReference type="GO" id="GO:0003700">
    <property type="term" value="F:DNA-binding transcription factor activity"/>
    <property type="evidence" value="ECO:0007669"/>
    <property type="project" value="InterPro"/>
</dbReference>
<dbReference type="Pfam" id="PF12833">
    <property type="entry name" value="HTH_18"/>
    <property type="match status" value="1"/>
</dbReference>
<proteinExistence type="predicted"/>
<evidence type="ECO:0000256" key="3">
    <source>
        <dbReference type="ARBA" id="ARBA00023163"/>
    </source>
</evidence>
<dbReference type="InterPro" id="IPR009057">
    <property type="entry name" value="Homeodomain-like_sf"/>
</dbReference>
<dbReference type="PROSITE" id="PS01124">
    <property type="entry name" value="HTH_ARAC_FAMILY_2"/>
    <property type="match status" value="1"/>
</dbReference>
<keyword evidence="2" id="KW-0238">DNA-binding</keyword>
<dbReference type="EMBL" id="CP041742">
    <property type="protein sequence ID" value="QDQ73702.1"/>
    <property type="molecule type" value="Genomic_DNA"/>
</dbReference>
<reference evidence="5 6" key="1">
    <citation type="submission" date="2019-07" db="EMBL/GenBank/DDBJ databases">
        <title>Lysobacter weifangensis sp. nov., isolated from bensulfuron-methyl contaminated farmland soil.</title>
        <authorList>
            <person name="Zhao H."/>
        </authorList>
    </citation>
    <scope>NUCLEOTIDE SEQUENCE [LARGE SCALE GENOMIC DNA]</scope>
    <source>
        <strain evidence="5 6">CC-Bw-6</strain>
    </source>
</reference>
<feature type="domain" description="HTH araC/xylS-type" evidence="4">
    <location>
        <begin position="185"/>
        <end position="283"/>
    </location>
</feature>
<keyword evidence="6" id="KW-1185">Reference proteome</keyword>
<dbReference type="RefSeq" id="WP_143879214.1">
    <property type="nucleotide sequence ID" value="NZ_BAABLZ010000001.1"/>
</dbReference>
<name>A0A516V5A1_9GAMM</name>
<accession>A0A516V5A1</accession>
<evidence type="ECO:0000259" key="4">
    <source>
        <dbReference type="PROSITE" id="PS01124"/>
    </source>
</evidence>
<dbReference type="OrthoDB" id="6053579at2"/>
<dbReference type="PANTHER" id="PTHR46796:SF7">
    <property type="entry name" value="ARAC FAMILY TRANSCRIPTIONAL REGULATOR"/>
    <property type="match status" value="1"/>
</dbReference>
<protein>
    <submittedName>
        <fullName evidence="5">Helix-turn-helix transcriptional regulator</fullName>
    </submittedName>
</protein>
<gene>
    <name evidence="5" type="ORF">FNZ56_07360</name>
</gene>
<sequence>MELQTLWLDRAEIQDNLSQDGSTDSYYLAAISRSASLSLADSQTSFWLVLRGEAQLSCREGTFQLQAGDWVALDRDSRPTLLSEKRTLAIALAMPTDQTFEQSDLPPIHTGRGRVDKHGMRLALRLWRNVGCFESGKRLSTPDTDAAVRRILHFLSSLQDDLHRMVDRCPGRSLRRKRQVFARMQRARLYLDGNAGHQIRLSELAGLCNFSVWYFTKTFHALYEEGPRQAMAHVRLQQASDLLERTSLSVGEVGAACGFESPCSFARAFRAHYGTTASDYRSVRRLGKAPDHAKRSSA</sequence>
<dbReference type="SMART" id="SM00342">
    <property type="entry name" value="HTH_ARAC"/>
    <property type="match status" value="1"/>
</dbReference>
<dbReference type="GO" id="GO:0043565">
    <property type="term" value="F:sequence-specific DNA binding"/>
    <property type="evidence" value="ECO:0007669"/>
    <property type="project" value="InterPro"/>
</dbReference>
<dbReference type="PANTHER" id="PTHR46796">
    <property type="entry name" value="HTH-TYPE TRANSCRIPTIONAL ACTIVATOR RHAS-RELATED"/>
    <property type="match status" value="1"/>
</dbReference>
<evidence type="ECO:0000313" key="5">
    <source>
        <dbReference type="EMBL" id="QDQ73702.1"/>
    </source>
</evidence>
<dbReference type="AlphaFoldDB" id="A0A516V5A1"/>
<evidence type="ECO:0000313" key="6">
    <source>
        <dbReference type="Proteomes" id="UP000315891"/>
    </source>
</evidence>
<keyword evidence="1" id="KW-0805">Transcription regulation</keyword>
<dbReference type="Gene3D" id="1.10.10.60">
    <property type="entry name" value="Homeodomain-like"/>
    <property type="match status" value="2"/>
</dbReference>
<dbReference type="PROSITE" id="PS00041">
    <property type="entry name" value="HTH_ARAC_FAMILY_1"/>
    <property type="match status" value="1"/>
</dbReference>
<dbReference type="InterPro" id="IPR018060">
    <property type="entry name" value="HTH_AraC"/>
</dbReference>
<dbReference type="SUPFAM" id="SSF46689">
    <property type="entry name" value="Homeodomain-like"/>
    <property type="match status" value="2"/>
</dbReference>
<evidence type="ECO:0000256" key="2">
    <source>
        <dbReference type="ARBA" id="ARBA00023125"/>
    </source>
</evidence>
<evidence type="ECO:0000256" key="1">
    <source>
        <dbReference type="ARBA" id="ARBA00023015"/>
    </source>
</evidence>
<keyword evidence="3" id="KW-0804">Transcription</keyword>
<dbReference type="InterPro" id="IPR018062">
    <property type="entry name" value="HTH_AraC-typ_CS"/>
</dbReference>